<comment type="caution">
    <text evidence="4">The sequence shown here is derived from an EMBL/GenBank/DDBJ whole genome shotgun (WGS) entry which is preliminary data.</text>
</comment>
<keyword evidence="5" id="KW-1185">Reference proteome</keyword>
<dbReference type="EMBL" id="JNGI01000157">
    <property type="protein sequence ID" value="KNC90011.1"/>
    <property type="molecule type" value="Genomic_DNA"/>
</dbReference>
<dbReference type="PATRIC" id="fig|379893.4.peg.1256"/>
<dbReference type="OrthoDB" id="6710627at2"/>
<feature type="domain" description="Gp5/Type VI secretion system Vgr protein OB-fold" evidence="2">
    <location>
        <begin position="470"/>
        <end position="537"/>
    </location>
</feature>
<dbReference type="InterPro" id="IPR037026">
    <property type="entry name" value="Vgr_OB-fold_dom_sf"/>
</dbReference>
<dbReference type="Pfam" id="PF05954">
    <property type="entry name" value="Phage_GPD"/>
    <property type="match status" value="1"/>
</dbReference>
<name>A0A0L0GMK2_9ENTR</name>
<dbReference type="Gene3D" id="4.10.220.110">
    <property type="match status" value="1"/>
</dbReference>
<sequence>MFSEDNSKKDLSTDITKTIKDIAKDRLNTAVEKHIPPLKSPVGNSILPVTTIVGSSLSSLKTPAGNSIPTLVATAGQNAPSLAAAMGAAPSGLKFTLTVQGLPPETFAVTDFSLTESFSSPYLLEVGLVSEDPAVSFESVLDNNATLSVLRDGNPERTVTGIVAAFEQGDTGLHQTRYTLSVRPAMWRTSLRRNSRIFQQQTPETIITTLLRENGVINVAFSLRHAHPAREFCVQYQENDLDFISRLSAEEGMYYYFESGEGGETLIFADDAGTLPSGPELPWSPALEVQNTMPCVSQFRRSVRVRPAMVELKDYTFKNPRWPGSFSEKAGELHNQRPDYEYYDFPGRFKDEQHGKDFARYQLDGLRNDADAGDGESNDARLTPGLLMTLFNHPRPDLNTRWQVTSVSHHGRQPQAMKHADGEQGTDLSTQFSFIPAHLTWRPAPLPKPRVDGSQTGVVVGPPGEEIYCDQFGRVRVQFPWDRYGQSNDQSSCWIRVSQPWAGQGWGVIATPRIGQEVVVDFLHGDPDQPIIIGRTYHASNLPSTGLPAAKTQMAFRSKTHKGEGFNELKFEDANGQEMLSMHAQKDMDTVVRNNRSTSVAVDHVESVGQNQSITVGNNRELSVTGNQTTKVEKDYQQQVIGNYQQEVKGEKKEFITGQRFTEVLATETLAVKGNVEINSSEGGITLTTGKATIFLSNDGTILLQGVYIRQVGDQIDLNPEG</sequence>
<evidence type="ECO:0000313" key="5">
    <source>
        <dbReference type="Proteomes" id="UP000037393"/>
    </source>
</evidence>
<dbReference type="SUPFAM" id="SSF69279">
    <property type="entry name" value="Phage tail proteins"/>
    <property type="match status" value="2"/>
</dbReference>
<protein>
    <submittedName>
        <fullName evidence="4">Uncharacterized protein</fullName>
    </submittedName>
</protein>
<dbReference type="NCBIfam" id="TIGR03361">
    <property type="entry name" value="VI_Rhs_Vgr"/>
    <property type="match status" value="1"/>
</dbReference>
<dbReference type="InterPro" id="IPR006533">
    <property type="entry name" value="T6SS_Vgr_RhsGE"/>
</dbReference>
<dbReference type="PANTHER" id="PTHR32305">
    <property type="match status" value="1"/>
</dbReference>
<dbReference type="InterPro" id="IPR017847">
    <property type="entry name" value="T6SS_RhsGE_Vgr_subset"/>
</dbReference>
<evidence type="ECO:0000313" key="4">
    <source>
        <dbReference type="EMBL" id="KNC90011.1"/>
    </source>
</evidence>
<dbReference type="Proteomes" id="UP000037393">
    <property type="component" value="Unassembled WGS sequence"/>
</dbReference>
<dbReference type="InterPro" id="IPR054030">
    <property type="entry name" value="Gp5_Vgr_C"/>
</dbReference>
<dbReference type="RefSeq" id="WP_049857912.1">
    <property type="nucleotide sequence ID" value="NZ_JNGI01000157.1"/>
</dbReference>
<evidence type="ECO:0000259" key="2">
    <source>
        <dbReference type="Pfam" id="PF04717"/>
    </source>
</evidence>
<dbReference type="SUPFAM" id="SSF69255">
    <property type="entry name" value="gp5 N-terminal domain-like"/>
    <property type="match status" value="1"/>
</dbReference>
<organism evidence="4 5">
    <name type="scientific">Trabulsiella odontotermitis</name>
    <dbReference type="NCBI Taxonomy" id="379893"/>
    <lineage>
        <taxon>Bacteria</taxon>
        <taxon>Pseudomonadati</taxon>
        <taxon>Pseudomonadota</taxon>
        <taxon>Gammaproteobacteria</taxon>
        <taxon>Enterobacterales</taxon>
        <taxon>Enterobacteriaceae</taxon>
        <taxon>Trabulsiella</taxon>
    </lineage>
</organism>
<dbReference type="PANTHER" id="PTHR32305:SF11">
    <property type="entry name" value="TYPE VI SECRETION SYSTEM SPIKE PROTEIN VGRG3"/>
    <property type="match status" value="1"/>
</dbReference>
<dbReference type="SUPFAM" id="SSF69349">
    <property type="entry name" value="Phage fibre proteins"/>
    <property type="match status" value="1"/>
</dbReference>
<reference evidence="4 5" key="1">
    <citation type="journal article" date="2015" name="Appl. Environ. Microbiol.">
        <title>The Enterobacterium Trabulsiella odontotermitis Presents Novel Adaptations Related to Its Association with Fungus-Growing Termites.</title>
        <authorList>
            <person name="Sapountzis P."/>
            <person name="Gruntjes T."/>
            <person name="Otani S."/>
            <person name="Estevez J."/>
            <person name="da Costa R.R."/>
            <person name="Plunkett G.3rd."/>
            <person name="Perna N.T."/>
            <person name="Poulsen M."/>
        </authorList>
    </citation>
    <scope>NUCLEOTIDE SEQUENCE [LARGE SCALE GENOMIC DNA]</scope>
    <source>
        <strain evidence="4 5">12</strain>
    </source>
</reference>
<dbReference type="InterPro" id="IPR006531">
    <property type="entry name" value="Gp5/Vgr_OB"/>
</dbReference>
<dbReference type="NCBIfam" id="TIGR01646">
    <property type="entry name" value="vgr_GE"/>
    <property type="match status" value="1"/>
</dbReference>
<feature type="domain" description="Gp5/Type VI secretion system Vgr C-terminal trimerisation" evidence="3">
    <location>
        <begin position="555"/>
        <end position="659"/>
    </location>
</feature>
<dbReference type="STRING" id="379893.GCA_001297775_03770"/>
<accession>A0A0L0GMK2</accession>
<dbReference type="Gene3D" id="2.30.110.50">
    <property type="match status" value="1"/>
</dbReference>
<gene>
    <name evidence="4" type="ORF">GM31_06150</name>
</gene>
<dbReference type="Pfam" id="PF04717">
    <property type="entry name" value="Phage_base_V"/>
    <property type="match status" value="1"/>
</dbReference>
<evidence type="ECO:0000259" key="3">
    <source>
        <dbReference type="Pfam" id="PF22178"/>
    </source>
</evidence>
<dbReference type="InterPro" id="IPR050708">
    <property type="entry name" value="T6SS_VgrG/RHS"/>
</dbReference>
<proteinExistence type="inferred from homology"/>
<dbReference type="Gene3D" id="2.40.50.230">
    <property type="entry name" value="Gp5 N-terminal domain"/>
    <property type="match status" value="1"/>
</dbReference>
<dbReference type="AlphaFoldDB" id="A0A0L0GMK2"/>
<dbReference type="Gene3D" id="3.55.50.10">
    <property type="entry name" value="Baseplate protein-like domains"/>
    <property type="match status" value="1"/>
</dbReference>
<evidence type="ECO:0000256" key="1">
    <source>
        <dbReference type="ARBA" id="ARBA00005558"/>
    </source>
</evidence>
<comment type="similarity">
    <text evidence="1">Belongs to the VgrG protein family.</text>
</comment>
<dbReference type="Pfam" id="PF22178">
    <property type="entry name" value="Gp5_trimer_C"/>
    <property type="match status" value="1"/>
</dbReference>